<feature type="signal peptide" evidence="1">
    <location>
        <begin position="1"/>
        <end position="24"/>
    </location>
</feature>
<name>A0A3M9X1Z6_9HYPH</name>
<evidence type="ECO:0000313" key="3">
    <source>
        <dbReference type="Proteomes" id="UP000275436"/>
    </source>
</evidence>
<feature type="chain" id="PRO_5018001968" description="DUF1403 family protein" evidence="1">
    <location>
        <begin position="25"/>
        <end position="328"/>
    </location>
</feature>
<dbReference type="Proteomes" id="UP000275436">
    <property type="component" value="Unassembled WGS sequence"/>
</dbReference>
<protein>
    <recommendedName>
        <fullName evidence="4">DUF1403 family protein</fullName>
    </recommendedName>
</protein>
<sequence length="328" mass="34301">MILRPKLLRHAPVAVIGAAPAALATPVPTWLRAAAAGPDSVEDASFAGAAALTALDAVVRRQERWAGAWRQRLALAAAAATAKRAGRVEDEAALRDALLLTRPGDDVGPAGRMLLAWRTLASRPVATLVSEAVLVDVAADLGSALDEAAAGQIGDEIQAMAGAVGNAVAGAVDAIAVLERHDSRAARELGPWLADAVLADRLGWAHAVPLSGLHPVAGGRRSPHAERQSGQVSRQRIWAAYAQAALQAMDLAAELGRRADRLLAVAPKLRAKGADAVVEKLLSDDAIVASEKFAGMSDRGMRRLFDRLIELGAVRELSGRPTFRIYGL</sequence>
<evidence type="ECO:0008006" key="4">
    <source>
        <dbReference type="Google" id="ProtNLM"/>
    </source>
</evidence>
<dbReference type="InterPro" id="IPR009843">
    <property type="entry name" value="DUF1403"/>
</dbReference>
<dbReference type="AlphaFoldDB" id="A0A3M9X1Z6"/>
<comment type="caution">
    <text evidence="2">The sequence shown here is derived from an EMBL/GenBank/DDBJ whole genome shotgun (WGS) entry which is preliminary data.</text>
</comment>
<gene>
    <name evidence="2" type="ORF">DNR46_31615</name>
</gene>
<evidence type="ECO:0000256" key="1">
    <source>
        <dbReference type="SAM" id="SignalP"/>
    </source>
</evidence>
<dbReference type="EMBL" id="QKOD01000015">
    <property type="protein sequence ID" value="RNJ41831.1"/>
    <property type="molecule type" value="Genomic_DNA"/>
</dbReference>
<evidence type="ECO:0000313" key="2">
    <source>
        <dbReference type="EMBL" id="RNJ41831.1"/>
    </source>
</evidence>
<keyword evidence="1" id="KW-0732">Signal</keyword>
<proteinExistence type="predicted"/>
<accession>A0A3M9X1Z6</accession>
<reference evidence="2 3" key="1">
    <citation type="journal article" date="2018" name="Mol. Plant Microbe Interact.">
        <title>Taxonomically Different Co-Microsymbionts of a Relict Legume, Oxytropis popoviana, Have Complementary Sets of Symbiotic Genes and Together Increase the Efficiency of Plant Nodulation.</title>
        <authorList>
            <person name="Safronova V."/>
            <person name="Belimov A."/>
            <person name="Sazanova A."/>
            <person name="Chirak E."/>
            <person name="Verkhozina A."/>
            <person name="Kuznetsova I."/>
            <person name="Andronov E."/>
            <person name="Puhalsky J."/>
            <person name="Tikhonovich I."/>
        </authorList>
    </citation>
    <scope>NUCLEOTIDE SEQUENCE [LARGE SCALE GENOMIC DNA]</scope>
    <source>
        <strain evidence="2 3">Opo-235</strain>
    </source>
</reference>
<organism evidence="2 3">
    <name type="scientific">Mesorhizobium japonicum</name>
    <dbReference type="NCBI Taxonomy" id="2066070"/>
    <lineage>
        <taxon>Bacteria</taxon>
        <taxon>Pseudomonadati</taxon>
        <taxon>Pseudomonadota</taxon>
        <taxon>Alphaproteobacteria</taxon>
        <taxon>Hyphomicrobiales</taxon>
        <taxon>Phyllobacteriaceae</taxon>
        <taxon>Mesorhizobium</taxon>
    </lineage>
</organism>
<dbReference type="Pfam" id="PF07183">
    <property type="entry name" value="DUF1403"/>
    <property type="match status" value="1"/>
</dbReference>